<keyword evidence="2" id="KW-0472">Membrane</keyword>
<organism evidence="3 4">
    <name type="scientific">Moniliophthora roreri</name>
    <name type="common">Frosty pod rot fungus</name>
    <name type="synonym">Monilia roreri</name>
    <dbReference type="NCBI Taxonomy" id="221103"/>
    <lineage>
        <taxon>Eukaryota</taxon>
        <taxon>Fungi</taxon>
        <taxon>Dikarya</taxon>
        <taxon>Basidiomycota</taxon>
        <taxon>Agaricomycotina</taxon>
        <taxon>Agaricomycetes</taxon>
        <taxon>Agaricomycetidae</taxon>
        <taxon>Agaricales</taxon>
        <taxon>Marasmiineae</taxon>
        <taxon>Marasmiaceae</taxon>
        <taxon>Moniliophthora</taxon>
    </lineage>
</organism>
<protein>
    <recommendedName>
        <fullName evidence="5">Reverse transcriptase Ty1/copia-type domain-containing protein</fullName>
    </recommendedName>
</protein>
<dbReference type="AlphaFoldDB" id="A0A0W0G117"/>
<feature type="compositionally biased region" description="Low complexity" evidence="1">
    <location>
        <begin position="94"/>
        <end position="103"/>
    </location>
</feature>
<evidence type="ECO:0000313" key="3">
    <source>
        <dbReference type="EMBL" id="KTB42285.1"/>
    </source>
</evidence>
<evidence type="ECO:0000256" key="2">
    <source>
        <dbReference type="SAM" id="Phobius"/>
    </source>
</evidence>
<keyword evidence="2" id="KW-1133">Transmembrane helix</keyword>
<reference evidence="3 4" key="1">
    <citation type="submission" date="2015-12" db="EMBL/GenBank/DDBJ databases">
        <title>Draft genome sequence of Moniliophthora roreri, the causal agent of frosty pod rot of cacao.</title>
        <authorList>
            <person name="Aime M.C."/>
            <person name="Diaz-Valderrama J.R."/>
            <person name="Kijpornyongpan T."/>
            <person name="Phillips-Mora W."/>
        </authorList>
    </citation>
    <scope>NUCLEOTIDE SEQUENCE [LARGE SCALE GENOMIC DNA]</scope>
    <source>
        <strain evidence="3 4">MCA 2952</strain>
    </source>
</reference>
<evidence type="ECO:0000256" key="1">
    <source>
        <dbReference type="SAM" id="MobiDB-lite"/>
    </source>
</evidence>
<dbReference type="Proteomes" id="UP000054988">
    <property type="component" value="Unassembled WGS sequence"/>
</dbReference>
<sequence length="300" mass="34862">MEHMTFLDYTPNTKGYQFMQQDKMIFMAAQADFNDEDFPYSSNSVDQTLQSTNGILSIPFTGINRPQSDNDDDGHQNYEQGGGNDDDDDHHHFPQPNHPNGGNDPVDHHHNQNDGECDEGYRCLTQVNINKVILEDRLMYHSGMEMLWVICLSKKDYVYIHITTYLILMIKVIVLIKNSYKSNEDDMEQDHDQIDINRTPPQTDDEMVNYVQILSQKGGVHYLDYIMASALSIDNVRQWQYKDILTLSKDEQKKWMAACYDELKSLQECNVYKLVDLPQGRKAIKSRWVFDVKTDGHYKA</sequence>
<dbReference type="EMBL" id="LATX01001360">
    <property type="protein sequence ID" value="KTB42285.1"/>
    <property type="molecule type" value="Genomic_DNA"/>
</dbReference>
<gene>
    <name evidence="3" type="ORF">WG66_5138</name>
</gene>
<comment type="caution">
    <text evidence="3">The sequence shown here is derived from an EMBL/GenBank/DDBJ whole genome shotgun (WGS) entry which is preliminary data.</text>
</comment>
<name>A0A0W0G117_MONRR</name>
<evidence type="ECO:0000313" key="4">
    <source>
        <dbReference type="Proteomes" id="UP000054988"/>
    </source>
</evidence>
<evidence type="ECO:0008006" key="5">
    <source>
        <dbReference type="Google" id="ProtNLM"/>
    </source>
</evidence>
<accession>A0A0W0G117</accession>
<feature type="region of interest" description="Disordered" evidence="1">
    <location>
        <begin position="57"/>
        <end position="114"/>
    </location>
</feature>
<feature type="transmembrane region" description="Helical" evidence="2">
    <location>
        <begin position="157"/>
        <end position="176"/>
    </location>
</feature>
<proteinExistence type="predicted"/>
<keyword evidence="2" id="KW-0812">Transmembrane</keyword>